<reference evidence="1 2" key="1">
    <citation type="journal article" date="2019" name="Nat. Med.">
        <title>A library of human gut bacterial isolates paired with longitudinal multiomics data enables mechanistic microbiome research.</title>
        <authorList>
            <person name="Poyet M."/>
            <person name="Groussin M."/>
            <person name="Gibbons S.M."/>
            <person name="Avila-Pacheco J."/>
            <person name="Jiang X."/>
            <person name="Kearney S.M."/>
            <person name="Perrotta A.R."/>
            <person name="Berdy B."/>
            <person name="Zhao S."/>
            <person name="Lieberman T.D."/>
            <person name="Swanson P.K."/>
            <person name="Smith M."/>
            <person name="Roesemann S."/>
            <person name="Alexander J.E."/>
            <person name="Rich S.A."/>
            <person name="Livny J."/>
            <person name="Vlamakis H."/>
            <person name="Clish C."/>
            <person name="Bullock K."/>
            <person name="Deik A."/>
            <person name="Scott J."/>
            <person name="Pierce K.A."/>
            <person name="Xavier R.J."/>
            <person name="Alm E.J."/>
        </authorList>
    </citation>
    <scope>NUCLEOTIDE SEQUENCE [LARGE SCALE GENOMIC DNA]</scope>
    <source>
        <strain evidence="1 2">BIOML-A183</strain>
    </source>
</reference>
<comment type="caution">
    <text evidence="1">The sequence shown here is derived from an EMBL/GenBank/DDBJ whole genome shotgun (WGS) entry which is preliminary data.</text>
</comment>
<evidence type="ECO:0000313" key="2">
    <source>
        <dbReference type="Proteomes" id="UP000460135"/>
    </source>
</evidence>
<dbReference type="GeneID" id="29454780"/>
<dbReference type="AlphaFoldDB" id="A0A6N3VCE7"/>
<evidence type="ECO:0000313" key="1">
    <source>
        <dbReference type="EMBL" id="KAA3804654.1"/>
    </source>
</evidence>
<dbReference type="InterPro" id="IPR029044">
    <property type="entry name" value="Nucleotide-diphossugar_trans"/>
</dbReference>
<dbReference type="RefSeq" id="WP_004297493.1">
    <property type="nucleotide sequence ID" value="NZ_CAKJZA010000004.1"/>
</dbReference>
<gene>
    <name evidence="1" type="ORF">F3F51_12685</name>
</gene>
<dbReference type="Gene3D" id="3.90.550.10">
    <property type="entry name" value="Spore Coat Polysaccharide Biosynthesis Protein SpsA, Chain A"/>
    <property type="match status" value="1"/>
</dbReference>
<accession>A0A6N3VCE7</accession>
<sequence length="227" mass="26467">MSFSLIVPIAANKKEYKKQIPEEFLFTQEGLMRCVRAIMGIDLTIFSHIYFTILRKHSERYFLKELLETQFKRLGLEKAMVVELEHHTYSQPATVYETIKLVGISGCFMVKDADCYLEGEVLPENSVAVYPLEKLDWVDPQHKSYVAVDDMSYVTNIIEKRIISHYFCAGAYVFESTDDYCQCFESLRGNDTLYLSHIIYKMLLQGNIFRPIIAKSYIDFNIRNQNC</sequence>
<dbReference type="Proteomes" id="UP000460135">
    <property type="component" value="Unassembled WGS sequence"/>
</dbReference>
<protein>
    <submittedName>
        <fullName evidence="1">Uncharacterized protein</fullName>
    </submittedName>
</protein>
<proteinExistence type="predicted"/>
<name>A0A6N3VCE7_BACOV</name>
<dbReference type="KEGG" id="boa:Bovatus_00238"/>
<organism evidence="1 2">
    <name type="scientific">Bacteroides ovatus</name>
    <dbReference type="NCBI Taxonomy" id="28116"/>
    <lineage>
        <taxon>Bacteria</taxon>
        <taxon>Pseudomonadati</taxon>
        <taxon>Bacteroidota</taxon>
        <taxon>Bacteroidia</taxon>
        <taxon>Bacteroidales</taxon>
        <taxon>Bacteroidaceae</taxon>
        <taxon>Bacteroides</taxon>
    </lineage>
</organism>
<dbReference type="EMBL" id="VWLX01000008">
    <property type="protein sequence ID" value="KAA3804654.1"/>
    <property type="molecule type" value="Genomic_DNA"/>
</dbReference>